<reference evidence="2 3" key="1">
    <citation type="submission" date="2019-03" db="EMBL/GenBank/DDBJ databases">
        <title>An improved genome assembly of the fluke Schistosoma japonicum.</title>
        <authorList>
            <person name="Hu W."/>
            <person name="Luo F."/>
            <person name="Yin M."/>
            <person name="Mo X."/>
            <person name="Sun C."/>
            <person name="Wu Q."/>
            <person name="Zhu B."/>
            <person name="Xiang M."/>
            <person name="Wang J."/>
            <person name="Wang Y."/>
            <person name="Zhang T."/>
            <person name="Xu B."/>
            <person name="Zheng H."/>
            <person name="Feng Z."/>
        </authorList>
    </citation>
    <scope>NUCLEOTIDE SEQUENCE [LARGE SCALE GENOMIC DNA]</scope>
    <source>
        <strain evidence="2">HuSjv2</strain>
        <tissue evidence="2">Worms</tissue>
    </source>
</reference>
<dbReference type="EMBL" id="SKCS01000359">
    <property type="protein sequence ID" value="TNN10437.1"/>
    <property type="molecule type" value="Genomic_DNA"/>
</dbReference>
<feature type="coiled-coil region" evidence="1">
    <location>
        <begin position="41"/>
        <end position="68"/>
    </location>
</feature>
<comment type="caution">
    <text evidence="2">The sequence shown here is derived from an EMBL/GenBank/DDBJ whole genome shotgun (WGS) entry which is preliminary data.</text>
</comment>
<dbReference type="OrthoDB" id="6254152at2759"/>
<feature type="coiled-coil region" evidence="1">
    <location>
        <begin position="402"/>
        <end position="475"/>
    </location>
</feature>
<gene>
    <name evidence="2" type="ORF">EWB00_005387</name>
</gene>
<evidence type="ECO:0000313" key="3">
    <source>
        <dbReference type="Proteomes" id="UP000311919"/>
    </source>
</evidence>
<evidence type="ECO:0000256" key="1">
    <source>
        <dbReference type="SAM" id="Coils"/>
    </source>
</evidence>
<feature type="coiled-coil region" evidence="1">
    <location>
        <begin position="104"/>
        <end position="135"/>
    </location>
</feature>
<feature type="coiled-coil region" evidence="1">
    <location>
        <begin position="651"/>
        <end position="724"/>
    </location>
</feature>
<proteinExistence type="predicted"/>
<dbReference type="AlphaFoldDB" id="A0A4Z2D1Q2"/>
<sequence length="872" mass="101190">DLNKEIANCKKELNNSVNHITHLKQINCDLSNELAKSKSTVQKTSARAENLAKQYNELRCKTEQANVTAIQSEKAVRLASERRSSAENALIAAHQRADNLCTRNTQLEKELATVKVRAEEQAKAHEIVVAKLKRRLIAIHSEASKWKRSYQDEKNNRNLDSQKSNELIQTMLDERNYLEKELNSTTNSIKEHVALIEHLQKQAAMDASNASSRLLAALSTGEEGVATALELKQRIELQLQPELESLRQQCKHLESELMKSNIKCEQLQENLNKANETIEQLKSTLNKQNENYGVELNLLREQISETNEQLNIKSKLLEKSDNQIEQYKLELDSLHTSKDRFNASTEEELRNLTHQLNDLKSTHTIVQNQLYTNQRIISKLKLARSTALSNMSKLQVQFKDTCDDYEMKLRQKSEEIQHIHQKLKQTEAKLQEANKKYEDLIEESNRQLCFNQTVMKQLENSMLNQNNQITKINEMELKITELNNLLTESDLHLKSAKTTQELNDHRYNELENCFNQLQIKLNERENLIKYLENEIQCKTSLFDEKSKEYELLKATTNQQIVTVNKTVEFSTNLQKEIETQKCKLEEHNNQLQQELLEVQKMNRQLQLDIRDLENKLMKQNHDQTKRISEYNEIKYQLKTLTEQFNTQTKQLDDTKLSIETLTKEKQVLLEQIEQANQKHKKLQQNIRNESKSHETLKITLTNQISELNTKLHNTEKLLHDTENRLYVAEKQAKLNCQKAKQSAIEVKTVKTLPKLNTFTGYTDQHINDHLHQNDIFYLVDDQNAGGKSILHHDNNRNPSVQLPQENNILPTSCLSDHKLSFSNRSSGNFVSSAFIDDSGNIRRPLRISSDPASDLENLIRQVTQKLDQEEKI</sequence>
<evidence type="ECO:0000313" key="2">
    <source>
        <dbReference type="EMBL" id="TNN10437.1"/>
    </source>
</evidence>
<keyword evidence="1" id="KW-0175">Coiled coil</keyword>
<feature type="coiled-coil region" evidence="1">
    <location>
        <begin position="570"/>
        <end position="622"/>
    </location>
</feature>
<feature type="coiled-coil region" evidence="1">
    <location>
        <begin position="507"/>
        <end position="534"/>
    </location>
</feature>
<keyword evidence="3" id="KW-1185">Reference proteome</keyword>
<accession>A0A4Z2D1Q2</accession>
<organism evidence="2 3">
    <name type="scientific">Schistosoma japonicum</name>
    <name type="common">Blood fluke</name>
    <dbReference type="NCBI Taxonomy" id="6182"/>
    <lineage>
        <taxon>Eukaryota</taxon>
        <taxon>Metazoa</taxon>
        <taxon>Spiralia</taxon>
        <taxon>Lophotrochozoa</taxon>
        <taxon>Platyhelminthes</taxon>
        <taxon>Trematoda</taxon>
        <taxon>Digenea</taxon>
        <taxon>Strigeidida</taxon>
        <taxon>Schistosomatoidea</taxon>
        <taxon>Schistosomatidae</taxon>
        <taxon>Schistosoma</taxon>
    </lineage>
</organism>
<feature type="non-terminal residue" evidence="2">
    <location>
        <position position="1"/>
    </location>
</feature>
<protein>
    <submittedName>
        <fullName evidence="2">Spindle assembly checkpoint component MAD1 (Mitotic arrest deficient 1) isoform 2</fullName>
    </submittedName>
</protein>
<feature type="coiled-coil region" evidence="1">
    <location>
        <begin position="243"/>
        <end position="369"/>
    </location>
</feature>
<dbReference type="Proteomes" id="UP000311919">
    <property type="component" value="Unassembled WGS sequence"/>
</dbReference>
<name>A0A4Z2D1Q2_SCHJA</name>